<feature type="domain" description="AMP-binding enzyme C-terminal" evidence="2">
    <location>
        <begin position="425"/>
        <end position="500"/>
    </location>
</feature>
<evidence type="ECO:0000259" key="2">
    <source>
        <dbReference type="Pfam" id="PF13193"/>
    </source>
</evidence>
<dbReference type="InterPro" id="IPR042099">
    <property type="entry name" value="ANL_N_sf"/>
</dbReference>
<organism evidence="3 4">
    <name type="scientific">Natribaculum luteum</name>
    <dbReference type="NCBI Taxonomy" id="1586232"/>
    <lineage>
        <taxon>Archaea</taxon>
        <taxon>Methanobacteriati</taxon>
        <taxon>Methanobacteriota</taxon>
        <taxon>Stenosarchaea group</taxon>
        <taxon>Halobacteria</taxon>
        <taxon>Halobacteriales</taxon>
        <taxon>Natrialbaceae</taxon>
        <taxon>Natribaculum</taxon>
    </lineage>
</organism>
<dbReference type="Gene3D" id="3.30.300.30">
    <property type="match status" value="1"/>
</dbReference>
<dbReference type="PANTHER" id="PTHR43767:SF1">
    <property type="entry name" value="NONRIBOSOMAL PEPTIDE SYNTHASE PES1 (EUROFUNG)-RELATED"/>
    <property type="match status" value="1"/>
</dbReference>
<dbReference type="PANTHER" id="PTHR43767">
    <property type="entry name" value="LONG-CHAIN-FATTY-ACID--COA LIGASE"/>
    <property type="match status" value="1"/>
</dbReference>
<dbReference type="Proteomes" id="UP001595821">
    <property type="component" value="Unassembled WGS sequence"/>
</dbReference>
<name>A0ABD5P1Y0_9EURY</name>
<dbReference type="Gene3D" id="3.40.50.12780">
    <property type="entry name" value="N-terminal domain of ligase-like"/>
    <property type="match status" value="1"/>
</dbReference>
<dbReference type="Pfam" id="PF13193">
    <property type="entry name" value="AMP-binding_C"/>
    <property type="match status" value="1"/>
</dbReference>
<dbReference type="InterPro" id="IPR050237">
    <property type="entry name" value="ATP-dep_AMP-bd_enzyme"/>
</dbReference>
<feature type="domain" description="AMP-dependent synthetase/ligase" evidence="1">
    <location>
        <begin position="7"/>
        <end position="374"/>
    </location>
</feature>
<evidence type="ECO:0000313" key="3">
    <source>
        <dbReference type="EMBL" id="MFC4248320.1"/>
    </source>
</evidence>
<accession>A0ABD5P1Y0</accession>
<dbReference type="InterPro" id="IPR045851">
    <property type="entry name" value="AMP-bd_C_sf"/>
</dbReference>
<protein>
    <submittedName>
        <fullName evidence="3">Class I adenylate-forming enzyme family protein</fullName>
    </submittedName>
</protein>
<dbReference type="InterPro" id="IPR025110">
    <property type="entry name" value="AMP-bd_C"/>
</dbReference>
<dbReference type="Pfam" id="PF00501">
    <property type="entry name" value="AMP-binding"/>
    <property type="match status" value="1"/>
</dbReference>
<dbReference type="AlphaFoldDB" id="A0ABD5P1Y0"/>
<proteinExistence type="predicted"/>
<sequence length="513" mass="56572">MDYLRAFDRTVHVHGSDTAIVTMDGDTYTYTEFDNRSTQLANALDERVGNSPCAVLACNGLQAAESMIASHKRGSPTVQLPFRDEPAELVQMAETAGATALVFDDANAETARRLFELGDFDAGIHAGRRDLGVDWAESYESVLAKAPRDLPEHLPADGKTNVFYTSGTTTLPKAVRFDGEQMWIGAYQAVMEHGIDQTDVAVVITPWYHMVTSASWLYPHWAAGATTVLQSQYEPDDTLSLLERHDATGLLAVPAQLDELCKSQADANYDVDSLSYVRTGGAIVPETLIDRVRNQFTEAVYNTYGMTEAGPNLTFAHPSVQDDHPGTIGKKSFSWELRVVEQVGLDERPDPQATVEPGERGEIIARGPGLPDGYVDNPKAEARNFFDGWLRTRDVAKVDTDGFLYIVDRVDNMFTSGGENIYPTEVENALESHEDVSEALVVGLDDDHWGNKVAAVVVVDGQAGPKKLDDFCREHPSLADFKRPREYATRTEPLPRTETGTIERERVVEEHFG</sequence>
<evidence type="ECO:0000313" key="4">
    <source>
        <dbReference type="Proteomes" id="UP001595821"/>
    </source>
</evidence>
<dbReference type="SUPFAM" id="SSF56801">
    <property type="entry name" value="Acetyl-CoA synthetase-like"/>
    <property type="match status" value="1"/>
</dbReference>
<evidence type="ECO:0000259" key="1">
    <source>
        <dbReference type="Pfam" id="PF00501"/>
    </source>
</evidence>
<dbReference type="InterPro" id="IPR000873">
    <property type="entry name" value="AMP-dep_synth/lig_dom"/>
</dbReference>
<dbReference type="EMBL" id="JBHSDJ010000120">
    <property type="protein sequence ID" value="MFC4248320.1"/>
    <property type="molecule type" value="Genomic_DNA"/>
</dbReference>
<reference evidence="3 4" key="1">
    <citation type="journal article" date="2014" name="Int. J. Syst. Evol. Microbiol.">
        <title>Complete genome sequence of Corynebacterium casei LMG S-19264T (=DSM 44701T), isolated from a smear-ripened cheese.</title>
        <authorList>
            <consortium name="US DOE Joint Genome Institute (JGI-PGF)"/>
            <person name="Walter F."/>
            <person name="Albersmeier A."/>
            <person name="Kalinowski J."/>
            <person name="Ruckert C."/>
        </authorList>
    </citation>
    <scope>NUCLEOTIDE SEQUENCE [LARGE SCALE GENOMIC DNA]</scope>
    <source>
        <strain evidence="3 4">IBRC-M 10912</strain>
    </source>
</reference>
<dbReference type="RefSeq" id="WP_246976115.1">
    <property type="nucleotide sequence ID" value="NZ_CP095398.1"/>
</dbReference>
<dbReference type="GO" id="GO:0016878">
    <property type="term" value="F:acid-thiol ligase activity"/>
    <property type="evidence" value="ECO:0007669"/>
    <property type="project" value="UniProtKB-ARBA"/>
</dbReference>
<dbReference type="GeneID" id="71855948"/>
<gene>
    <name evidence="3" type="ORF">ACFOZ7_15510</name>
</gene>
<comment type="caution">
    <text evidence="3">The sequence shown here is derived from an EMBL/GenBank/DDBJ whole genome shotgun (WGS) entry which is preliminary data.</text>
</comment>